<feature type="region of interest" description="Disordered" evidence="9">
    <location>
        <begin position="85"/>
        <end position="116"/>
    </location>
</feature>
<dbReference type="GO" id="GO:0001227">
    <property type="term" value="F:DNA-binding transcription repressor activity, RNA polymerase II-specific"/>
    <property type="evidence" value="ECO:0007669"/>
    <property type="project" value="TreeGrafter"/>
</dbReference>
<sequence length="354" mass="40304">MLDVLHYDAINAAKHSAESSELNEEATSGSQLSLDVVVGSAHSEHCFPHEERGQLQLESFMCSNNPANLFSNVYTYPLETNTLSYQAPEHIPNDKEKSSPTKKATTGETGQKPHSVWAQDKYPNMNTKQNLVKQLDGKVSYNQISTWFKHRRETEVNDAQPEKKYFSKEQIAVLEGAFQTDPYSKTSDVAMKAGLELKRVKTWFKHKRARLASAGKFEYRTKQTKNVFTKDQILFMKGAFFGNPNPEPSVYETISSKIGLTSSQVSKWFSNERGKSKRNMIEEKSKKRSRIEIMPVEDTTAMMSMVSPHDVDLALAVADMTSHNLDPSDDLNRYMGVEDRDFSWSRHEPNDRCR</sequence>
<evidence type="ECO:0000313" key="12">
    <source>
        <dbReference type="Proteomes" id="UP000241769"/>
    </source>
</evidence>
<proteinExistence type="inferred from homology"/>
<dbReference type="AlphaFoldDB" id="A0A2P6P0A1"/>
<keyword evidence="6 7" id="KW-0539">Nucleus</keyword>
<keyword evidence="12" id="KW-1185">Reference proteome</keyword>
<dbReference type="EMBL" id="MDYQ01000002">
    <property type="protein sequence ID" value="PRP89624.1"/>
    <property type="molecule type" value="Genomic_DNA"/>
</dbReference>
<dbReference type="Proteomes" id="UP000241769">
    <property type="component" value="Unassembled WGS sequence"/>
</dbReference>
<name>A0A2P6P0A1_9EUKA</name>
<dbReference type="SUPFAM" id="SSF46689">
    <property type="entry name" value="Homeodomain-like"/>
    <property type="match status" value="3"/>
</dbReference>
<dbReference type="CDD" id="cd00086">
    <property type="entry name" value="homeodomain"/>
    <property type="match status" value="3"/>
</dbReference>
<dbReference type="SMART" id="SM00389">
    <property type="entry name" value="HOX"/>
    <property type="match status" value="2"/>
</dbReference>
<evidence type="ECO:0000256" key="7">
    <source>
        <dbReference type="PROSITE-ProRule" id="PRU00108"/>
    </source>
</evidence>
<feature type="DNA-binding region" description="Homeobox" evidence="7">
    <location>
        <begin position="98"/>
        <end position="159"/>
    </location>
</feature>
<comment type="similarity">
    <text evidence="2">Belongs to the ANF homeobox family.</text>
</comment>
<feature type="domain" description="Homeobox" evidence="10">
    <location>
        <begin position="96"/>
        <end position="158"/>
    </location>
</feature>
<keyword evidence="4 7" id="KW-0238">DNA-binding</keyword>
<dbReference type="Pfam" id="PF00046">
    <property type="entry name" value="Homeodomain"/>
    <property type="match status" value="2"/>
</dbReference>
<keyword evidence="5 7" id="KW-0371">Homeobox</keyword>
<dbReference type="GO" id="GO:0000978">
    <property type="term" value="F:RNA polymerase II cis-regulatory region sequence-specific DNA binding"/>
    <property type="evidence" value="ECO:0007669"/>
    <property type="project" value="TreeGrafter"/>
</dbReference>
<dbReference type="PANTHER" id="PTHR46966:SF1">
    <property type="entry name" value="HOMEOBOX EXPRESSED IN ES CELLS 1"/>
    <property type="match status" value="1"/>
</dbReference>
<comment type="subcellular location">
    <subcellularLocation>
        <location evidence="1 7 8">Nucleus</location>
    </subcellularLocation>
</comment>
<dbReference type="OrthoDB" id="6159439at2759"/>
<feature type="domain" description="Homeobox" evidence="10">
    <location>
        <begin position="157"/>
        <end position="214"/>
    </location>
</feature>
<dbReference type="Gene3D" id="1.10.10.60">
    <property type="entry name" value="Homeodomain-like"/>
    <property type="match status" value="3"/>
</dbReference>
<dbReference type="InterPro" id="IPR001356">
    <property type="entry name" value="HD"/>
</dbReference>
<gene>
    <name evidence="11" type="ORF">PROFUN_00888</name>
</gene>
<reference evidence="11 12" key="1">
    <citation type="journal article" date="2018" name="Genome Biol. Evol.">
        <title>Multiple Roots of Fruiting Body Formation in Amoebozoa.</title>
        <authorList>
            <person name="Hillmann F."/>
            <person name="Forbes G."/>
            <person name="Novohradska S."/>
            <person name="Ferling I."/>
            <person name="Riege K."/>
            <person name="Groth M."/>
            <person name="Westermann M."/>
            <person name="Marz M."/>
            <person name="Spaller T."/>
            <person name="Winckler T."/>
            <person name="Schaap P."/>
            <person name="Glockner G."/>
        </authorList>
    </citation>
    <scope>NUCLEOTIDE SEQUENCE [LARGE SCALE GENOMIC DNA]</scope>
    <source>
        <strain evidence="11 12">Jena</strain>
    </source>
</reference>
<feature type="DNA-binding region" description="Homeobox" evidence="7">
    <location>
        <begin position="159"/>
        <end position="215"/>
    </location>
</feature>
<dbReference type="STRING" id="1890364.A0A2P6P0A1"/>
<evidence type="ECO:0000256" key="5">
    <source>
        <dbReference type="ARBA" id="ARBA00023155"/>
    </source>
</evidence>
<feature type="domain" description="Homeobox" evidence="10">
    <location>
        <begin position="219"/>
        <end position="279"/>
    </location>
</feature>
<evidence type="ECO:0000259" key="10">
    <source>
        <dbReference type="PROSITE" id="PS50071"/>
    </source>
</evidence>
<evidence type="ECO:0000256" key="9">
    <source>
        <dbReference type="SAM" id="MobiDB-lite"/>
    </source>
</evidence>
<evidence type="ECO:0000256" key="6">
    <source>
        <dbReference type="ARBA" id="ARBA00023242"/>
    </source>
</evidence>
<dbReference type="InParanoid" id="A0A2P6P0A1"/>
<feature type="DNA-binding region" description="Homeobox" evidence="7">
    <location>
        <begin position="221"/>
        <end position="280"/>
    </location>
</feature>
<dbReference type="InterPro" id="IPR009057">
    <property type="entry name" value="Homeodomain-like_sf"/>
</dbReference>
<evidence type="ECO:0000313" key="11">
    <source>
        <dbReference type="EMBL" id="PRP89624.1"/>
    </source>
</evidence>
<accession>A0A2P6P0A1</accession>
<protein>
    <recommendedName>
        <fullName evidence="10">Homeobox domain-containing protein</fullName>
    </recommendedName>
</protein>
<dbReference type="PROSITE" id="PS50071">
    <property type="entry name" value="HOMEOBOX_2"/>
    <property type="match status" value="3"/>
</dbReference>
<evidence type="ECO:0000256" key="2">
    <source>
        <dbReference type="ARBA" id="ARBA00006791"/>
    </source>
</evidence>
<evidence type="ECO:0000256" key="1">
    <source>
        <dbReference type="ARBA" id="ARBA00004123"/>
    </source>
</evidence>
<dbReference type="GO" id="GO:0005634">
    <property type="term" value="C:nucleus"/>
    <property type="evidence" value="ECO:0007669"/>
    <property type="project" value="UniProtKB-SubCell"/>
</dbReference>
<comment type="caution">
    <text evidence="11">The sequence shown here is derived from an EMBL/GenBank/DDBJ whole genome shotgun (WGS) entry which is preliminary data.</text>
</comment>
<dbReference type="InterPro" id="IPR017970">
    <property type="entry name" value="Homeobox_CS"/>
</dbReference>
<organism evidence="11 12">
    <name type="scientific">Planoprotostelium fungivorum</name>
    <dbReference type="NCBI Taxonomy" id="1890364"/>
    <lineage>
        <taxon>Eukaryota</taxon>
        <taxon>Amoebozoa</taxon>
        <taxon>Evosea</taxon>
        <taxon>Variosea</taxon>
        <taxon>Cavosteliida</taxon>
        <taxon>Cavosteliaceae</taxon>
        <taxon>Planoprotostelium</taxon>
    </lineage>
</organism>
<keyword evidence="3" id="KW-0217">Developmental protein</keyword>
<evidence type="ECO:0000256" key="8">
    <source>
        <dbReference type="RuleBase" id="RU000682"/>
    </source>
</evidence>
<evidence type="ECO:0000256" key="4">
    <source>
        <dbReference type="ARBA" id="ARBA00023125"/>
    </source>
</evidence>
<dbReference type="PANTHER" id="PTHR46966">
    <property type="entry name" value="HOMEOBOX EXPRESSED IN ES CELLS 1"/>
    <property type="match status" value="1"/>
</dbReference>
<evidence type="ECO:0000256" key="3">
    <source>
        <dbReference type="ARBA" id="ARBA00022473"/>
    </source>
</evidence>
<dbReference type="InterPro" id="IPR043402">
    <property type="entry name" value="Hesx1"/>
</dbReference>
<dbReference type="PROSITE" id="PS00027">
    <property type="entry name" value="HOMEOBOX_1"/>
    <property type="match status" value="1"/>
</dbReference>